<dbReference type="GO" id="GO:0003712">
    <property type="term" value="F:transcription coregulator activity"/>
    <property type="evidence" value="ECO:0007669"/>
    <property type="project" value="TreeGrafter"/>
</dbReference>
<feature type="domain" description="LIM zinc-binding" evidence="9">
    <location>
        <begin position="90"/>
        <end position="151"/>
    </location>
</feature>
<dbReference type="PROSITE" id="PS50023">
    <property type="entry name" value="LIM_DOMAIN_2"/>
    <property type="match status" value="3"/>
</dbReference>
<keyword evidence="3" id="KW-0677">Repeat</keyword>
<sequence>MIIKTLVTAYKMVRGLTHQYLKDLIIPFTQASLLCSSTAGCLVASLTCKAKMSTERLDCHYCKESLLGKKYVLKEDTQYCTKCYENLFSNCCEECSTPIGCNSKDLSYKDRHWHEQCFKCGSCSRSLAEKPFAVKDELLLCTECYSNQYSSKCFSCKKTIMPGKASLWPPPSLGISQDEKVEYYCSSLAKGSRKMEHKGNSWHETCFLCHRCQQPIGTKSFIPKDNSYFCAITTGGVTYQDKPWHRECFLCIGCRKQLAGQRFTSRDNYPYCLDCFSNLYAKKCVGCTKPITSLAGAKYISFEERQWHSECFSCMQCSVSLVGHGFLTHRDDVLCTDCGRDNVSFAVNDTDVLIQKFSSDLFTASSKKRVVTIHMLSED</sequence>
<dbReference type="FunFam" id="2.10.110.10:FF:000013">
    <property type="entry name" value="Four and a half LIM domains 1"/>
    <property type="match status" value="1"/>
</dbReference>
<evidence type="ECO:0000256" key="3">
    <source>
        <dbReference type="ARBA" id="ARBA00022737"/>
    </source>
</evidence>
<evidence type="ECO:0000256" key="5">
    <source>
        <dbReference type="ARBA" id="ARBA00022833"/>
    </source>
</evidence>
<keyword evidence="2 8" id="KW-0479">Metal-binding</keyword>
<dbReference type="InterPro" id="IPR001781">
    <property type="entry name" value="Znf_LIM"/>
</dbReference>
<dbReference type="CDD" id="cd09346">
    <property type="entry name" value="LIM3_FHL"/>
    <property type="match status" value="1"/>
</dbReference>
<keyword evidence="4" id="KW-0863">Zinc-finger</keyword>
<evidence type="ECO:0000259" key="9">
    <source>
        <dbReference type="PROSITE" id="PS50023"/>
    </source>
</evidence>
<protein>
    <submittedName>
        <fullName evidence="10">Four and a half LIM domains protein 2-like</fullName>
    </submittedName>
</protein>
<evidence type="ECO:0000256" key="7">
    <source>
        <dbReference type="ARBA" id="ARBA00023242"/>
    </source>
</evidence>
<organism evidence="10 11">
    <name type="scientific">Scleropages formosus</name>
    <name type="common">Asian bonytongue</name>
    <name type="synonym">Osteoglossum formosum</name>
    <dbReference type="NCBI Taxonomy" id="113540"/>
    <lineage>
        <taxon>Eukaryota</taxon>
        <taxon>Metazoa</taxon>
        <taxon>Chordata</taxon>
        <taxon>Craniata</taxon>
        <taxon>Vertebrata</taxon>
        <taxon>Euteleostomi</taxon>
        <taxon>Actinopterygii</taxon>
        <taxon>Neopterygii</taxon>
        <taxon>Teleostei</taxon>
        <taxon>Osteoglossocephala</taxon>
        <taxon>Osteoglossomorpha</taxon>
        <taxon>Osteoglossiformes</taxon>
        <taxon>Osteoglossidae</taxon>
        <taxon>Scleropages</taxon>
    </lineage>
</organism>
<dbReference type="STRING" id="113540.ENSSFOP00015021277"/>
<dbReference type="EMBL" id="JARO02012037">
    <property type="protein sequence ID" value="KPP59509.1"/>
    <property type="molecule type" value="Genomic_DNA"/>
</dbReference>
<feature type="domain" description="LIM zinc-binding" evidence="9">
    <location>
        <begin position="283"/>
        <end position="345"/>
    </location>
</feature>
<dbReference type="InterPro" id="IPR056807">
    <property type="entry name" value="LIM_FHL1/2/3/5_N"/>
</dbReference>
<dbReference type="SMART" id="SM00132">
    <property type="entry name" value="LIM"/>
    <property type="match status" value="4"/>
</dbReference>
<dbReference type="GO" id="GO:0008270">
    <property type="term" value="F:zinc ion binding"/>
    <property type="evidence" value="ECO:0007669"/>
    <property type="project" value="UniProtKB-KW"/>
</dbReference>
<evidence type="ECO:0000313" key="11">
    <source>
        <dbReference type="Proteomes" id="UP000034805"/>
    </source>
</evidence>
<dbReference type="GO" id="GO:0030018">
    <property type="term" value="C:Z disc"/>
    <property type="evidence" value="ECO:0007669"/>
    <property type="project" value="TreeGrafter"/>
</dbReference>
<evidence type="ECO:0000256" key="2">
    <source>
        <dbReference type="ARBA" id="ARBA00022723"/>
    </source>
</evidence>
<gene>
    <name evidence="10" type="ORF">Z043_122561</name>
</gene>
<dbReference type="FunFam" id="2.10.110.10:FF:000030">
    <property type="entry name" value="Four and a half LIM domains protein 2"/>
    <property type="match status" value="1"/>
</dbReference>
<dbReference type="GO" id="GO:0005634">
    <property type="term" value="C:nucleus"/>
    <property type="evidence" value="ECO:0007669"/>
    <property type="project" value="UniProtKB-SubCell"/>
</dbReference>
<dbReference type="CDD" id="cd09343">
    <property type="entry name" value="LIM1_FHL"/>
    <property type="match status" value="1"/>
</dbReference>
<dbReference type="CDD" id="cd09347">
    <property type="entry name" value="LIM4_FHL"/>
    <property type="match status" value="1"/>
</dbReference>
<keyword evidence="5 8" id="KW-0862">Zinc</keyword>
<dbReference type="PROSITE" id="PS00478">
    <property type="entry name" value="LIM_DOMAIN_1"/>
    <property type="match status" value="2"/>
</dbReference>
<feature type="non-terminal residue" evidence="10">
    <location>
        <position position="379"/>
    </location>
</feature>
<proteinExistence type="predicted"/>
<evidence type="ECO:0000256" key="1">
    <source>
        <dbReference type="ARBA" id="ARBA00004123"/>
    </source>
</evidence>
<comment type="caution">
    <text evidence="10">The sequence shown here is derived from an EMBL/GenBank/DDBJ whole genome shotgun (WGS) entry which is preliminary data.</text>
</comment>
<dbReference type="FunFam" id="2.10.110.10:FF:000081">
    <property type="entry name" value="Uncharacterized protein, isoform A"/>
    <property type="match status" value="1"/>
</dbReference>
<reference evidence="10 11" key="1">
    <citation type="submission" date="2015-08" db="EMBL/GenBank/DDBJ databases">
        <title>The genome of the Asian arowana (Scleropages formosus).</title>
        <authorList>
            <person name="Tan M.H."/>
            <person name="Gan H.M."/>
            <person name="Croft L.J."/>
            <person name="Austin C.M."/>
        </authorList>
    </citation>
    <scope>NUCLEOTIDE SEQUENCE [LARGE SCALE GENOMIC DNA]</scope>
    <source>
        <strain evidence="10">Aro1</strain>
    </source>
</reference>
<dbReference type="PANTHER" id="PTHR24205">
    <property type="entry name" value="FOUR AND A HALF LIM DOMAINS PROTEIN"/>
    <property type="match status" value="1"/>
</dbReference>
<dbReference type="PANTHER" id="PTHR24205:SF7">
    <property type="entry name" value="FOUR AND A HALF LIM DOMAINS PROTEIN 5"/>
    <property type="match status" value="1"/>
</dbReference>
<dbReference type="Pfam" id="PF25076">
    <property type="entry name" value="LIM_FHL2-3_N"/>
    <property type="match status" value="1"/>
</dbReference>
<evidence type="ECO:0000256" key="4">
    <source>
        <dbReference type="ARBA" id="ARBA00022771"/>
    </source>
</evidence>
<dbReference type="SUPFAM" id="SSF57716">
    <property type="entry name" value="Glucocorticoid receptor-like (DNA-binding domain)"/>
    <property type="match status" value="5"/>
</dbReference>
<keyword evidence="6 8" id="KW-0440">LIM domain</keyword>
<dbReference type="Gene3D" id="2.10.110.10">
    <property type="entry name" value="Cysteine Rich Protein"/>
    <property type="match status" value="4"/>
</dbReference>
<dbReference type="Pfam" id="PF00412">
    <property type="entry name" value="LIM"/>
    <property type="match status" value="4"/>
</dbReference>
<keyword evidence="7" id="KW-0539">Nucleus</keyword>
<dbReference type="AlphaFoldDB" id="A0A0P7W9A6"/>
<evidence type="ECO:0000256" key="6">
    <source>
        <dbReference type="ARBA" id="ARBA00023038"/>
    </source>
</evidence>
<evidence type="ECO:0000256" key="8">
    <source>
        <dbReference type="PROSITE-ProRule" id="PRU00125"/>
    </source>
</evidence>
<comment type="subcellular location">
    <subcellularLocation>
        <location evidence="1">Nucleus</location>
    </subcellularLocation>
</comment>
<name>A0A0P7W9A6_SCLFO</name>
<dbReference type="FunFam" id="2.10.110.10:FF:000048">
    <property type="entry name" value="Four and a half LIM domains protein 2"/>
    <property type="match status" value="1"/>
</dbReference>
<dbReference type="Proteomes" id="UP000034805">
    <property type="component" value="Unassembled WGS sequence"/>
</dbReference>
<feature type="domain" description="LIM zinc-binding" evidence="9">
    <location>
        <begin position="207"/>
        <end position="282"/>
    </location>
</feature>
<evidence type="ECO:0000313" key="10">
    <source>
        <dbReference type="EMBL" id="KPP59509.1"/>
    </source>
</evidence>
<accession>A0A0P7W9A6</accession>